<dbReference type="EMBL" id="FNKP01000002">
    <property type="protein sequence ID" value="SDR26639.1"/>
    <property type="molecule type" value="Genomic_DNA"/>
</dbReference>
<dbReference type="OrthoDB" id="9005823at2"/>
<evidence type="ECO:0000313" key="3">
    <source>
        <dbReference type="Proteomes" id="UP000183487"/>
    </source>
</evidence>
<accession>A0A1H1HMR9</accession>
<keyword evidence="3" id="KW-1185">Reference proteome</keyword>
<evidence type="ECO:0000313" key="2">
    <source>
        <dbReference type="EMBL" id="SDR26639.1"/>
    </source>
</evidence>
<feature type="chain" id="PRO_5010230865" description="Copper-binding protein" evidence="1">
    <location>
        <begin position="27"/>
        <end position="174"/>
    </location>
</feature>
<dbReference type="AlphaFoldDB" id="A0A1H1HMR9"/>
<name>A0A1H1HMR9_9BURK</name>
<sequence length="174" mass="17851">MKVKASGIVAAVLLAVSAAAPLVSNATDLPAAFEGTSTLQADGVVKSINPAQRSLTVLDAQGREASFNITDARELAQISQGGKVHLRMVRNAVVRVTHAANSQSPAAQSDTLENVTAEVQAVDHATGVMALKRANGAVFHIQGREPAKLARVTPGMQVSVVFAPQASVAVAPAL</sequence>
<dbReference type="RefSeq" id="WP_074768014.1">
    <property type="nucleotide sequence ID" value="NZ_FNKP01000002.1"/>
</dbReference>
<keyword evidence="1" id="KW-0732">Signal</keyword>
<proteinExistence type="predicted"/>
<dbReference type="Proteomes" id="UP000183487">
    <property type="component" value="Unassembled WGS sequence"/>
</dbReference>
<organism evidence="2 3">
    <name type="scientific">Paraburkholderia fungorum</name>
    <dbReference type="NCBI Taxonomy" id="134537"/>
    <lineage>
        <taxon>Bacteria</taxon>
        <taxon>Pseudomonadati</taxon>
        <taxon>Pseudomonadota</taxon>
        <taxon>Betaproteobacteria</taxon>
        <taxon>Burkholderiales</taxon>
        <taxon>Burkholderiaceae</taxon>
        <taxon>Paraburkholderia</taxon>
    </lineage>
</organism>
<evidence type="ECO:0008006" key="4">
    <source>
        <dbReference type="Google" id="ProtNLM"/>
    </source>
</evidence>
<gene>
    <name evidence="2" type="ORF">SAMN05443245_4078</name>
</gene>
<feature type="signal peptide" evidence="1">
    <location>
        <begin position="1"/>
        <end position="26"/>
    </location>
</feature>
<reference evidence="3" key="1">
    <citation type="submission" date="2016-10" db="EMBL/GenBank/DDBJ databases">
        <authorList>
            <person name="Varghese N."/>
        </authorList>
    </citation>
    <scope>NUCLEOTIDE SEQUENCE [LARGE SCALE GENOMIC DNA]</scope>
    <source>
        <strain evidence="3">GAS106B</strain>
    </source>
</reference>
<evidence type="ECO:0000256" key="1">
    <source>
        <dbReference type="SAM" id="SignalP"/>
    </source>
</evidence>
<protein>
    <recommendedName>
        <fullName evidence="4">Copper-binding protein</fullName>
    </recommendedName>
</protein>